<feature type="chain" id="PRO_5030654966" evidence="1">
    <location>
        <begin position="32"/>
        <end position="213"/>
    </location>
</feature>
<gene>
    <name evidence="2" type="ORF">SMAR0320_LOCUS7365</name>
</gene>
<dbReference type="AlphaFoldDB" id="A0A7S2L286"/>
<evidence type="ECO:0000256" key="1">
    <source>
        <dbReference type="SAM" id="SignalP"/>
    </source>
</evidence>
<organism evidence="2">
    <name type="scientific">Skeletonema marinoi</name>
    <dbReference type="NCBI Taxonomy" id="267567"/>
    <lineage>
        <taxon>Eukaryota</taxon>
        <taxon>Sar</taxon>
        <taxon>Stramenopiles</taxon>
        <taxon>Ochrophyta</taxon>
        <taxon>Bacillariophyta</taxon>
        <taxon>Coscinodiscophyceae</taxon>
        <taxon>Thalassiosirophycidae</taxon>
        <taxon>Thalassiosirales</taxon>
        <taxon>Skeletonemataceae</taxon>
        <taxon>Skeletonema</taxon>
        <taxon>Skeletonema marinoi-dohrnii complex</taxon>
    </lineage>
</organism>
<proteinExistence type="predicted"/>
<sequence length="213" mass="22926">MVHTRQQRCRRSPSIIRSVALSLLAVHKCNAFVASPSINAFTTTTLAMSSFKEDMPSEQSRRSVVSLLTSSIVTAAGGAVLFPAAARAEAETMERGGVPLTPFNSLAFNYRGGESPTVDPSELNEPSVSYAEFLEKLSANQVTFVEFLAPNGDKAYATFKSEDSSNSKPIRIGEGYPIEDPQGWSSPAFVVKAVAKAKVPYKFVVPGLSDSFH</sequence>
<name>A0A7S2L286_9STRA</name>
<feature type="signal peptide" evidence="1">
    <location>
        <begin position="1"/>
        <end position="31"/>
    </location>
</feature>
<keyword evidence="1" id="KW-0732">Signal</keyword>
<accession>A0A7S2L286</accession>
<reference evidence="2" key="1">
    <citation type="submission" date="2021-01" db="EMBL/GenBank/DDBJ databases">
        <authorList>
            <person name="Corre E."/>
            <person name="Pelletier E."/>
            <person name="Niang G."/>
            <person name="Scheremetjew M."/>
            <person name="Finn R."/>
            <person name="Kale V."/>
            <person name="Holt S."/>
            <person name="Cochrane G."/>
            <person name="Meng A."/>
            <person name="Brown T."/>
            <person name="Cohen L."/>
        </authorList>
    </citation>
    <scope>NUCLEOTIDE SEQUENCE</scope>
    <source>
        <strain evidence="2">SM1012Den-03</strain>
    </source>
</reference>
<evidence type="ECO:0000313" key="2">
    <source>
        <dbReference type="EMBL" id="CAD9592128.1"/>
    </source>
</evidence>
<protein>
    <submittedName>
        <fullName evidence="2">Uncharacterized protein</fullName>
    </submittedName>
</protein>
<dbReference type="EMBL" id="HBGZ01010286">
    <property type="protein sequence ID" value="CAD9592128.1"/>
    <property type="molecule type" value="Transcribed_RNA"/>
</dbReference>